<dbReference type="EMBL" id="CP098611">
    <property type="protein sequence ID" value="USR90155.1"/>
    <property type="molecule type" value="Genomic_DNA"/>
</dbReference>
<name>A0ABY5AMB2_9CYAN</name>
<protein>
    <submittedName>
        <fullName evidence="1">ParA family protein</fullName>
    </submittedName>
</protein>
<dbReference type="SUPFAM" id="SSF52540">
    <property type="entry name" value="P-loop containing nucleoside triphosphate hydrolases"/>
    <property type="match status" value="1"/>
</dbReference>
<reference evidence="1" key="1">
    <citation type="submission" date="2022-06" db="EMBL/GenBank/DDBJ databases">
        <title>Genome sequence of Phormidium yuhuli AB48 isolated from an industrial photobioreactor environment.</title>
        <authorList>
            <person name="Qiu Y."/>
            <person name="Noonan A.J.C."/>
            <person name="Dofher K."/>
            <person name="Koch M."/>
            <person name="Kieft B."/>
            <person name="Lin X."/>
            <person name="Ziels R.M."/>
            <person name="Hallam S.J."/>
        </authorList>
    </citation>
    <scope>NUCLEOTIDE SEQUENCE</scope>
    <source>
        <strain evidence="1">AB48</strain>
    </source>
</reference>
<gene>
    <name evidence="1" type="ORF">NEA10_15060</name>
</gene>
<accession>A0ABY5AMB2</accession>
<organism evidence="1 2">
    <name type="scientific">Phormidium yuhuli AB48</name>
    <dbReference type="NCBI Taxonomy" id="2940671"/>
    <lineage>
        <taxon>Bacteria</taxon>
        <taxon>Bacillati</taxon>
        <taxon>Cyanobacteriota</taxon>
        <taxon>Cyanophyceae</taxon>
        <taxon>Oscillatoriophycideae</taxon>
        <taxon>Oscillatoriales</taxon>
        <taxon>Oscillatoriaceae</taxon>
        <taxon>Phormidium</taxon>
        <taxon>Phormidium yuhuli</taxon>
    </lineage>
</organism>
<evidence type="ECO:0000313" key="2">
    <source>
        <dbReference type="Proteomes" id="UP001056708"/>
    </source>
</evidence>
<dbReference type="Gene3D" id="3.40.50.300">
    <property type="entry name" value="P-loop containing nucleotide triphosphate hydrolases"/>
    <property type="match status" value="1"/>
</dbReference>
<proteinExistence type="predicted"/>
<dbReference type="Proteomes" id="UP001056708">
    <property type="component" value="Chromosome"/>
</dbReference>
<sequence length="196" mass="22210">MLLEQGSDVLMIDCDEQADFWQFFARGKQPEKNKDYHRLGDSIVVWNKKRESVKDIAKPEEYNHVVLDIDTPLAHTVQVIIGSQPDLVLVPINTSQKDKALRNLPRTLSVMSDIGKNTGVNPRVVVVPLGVSGDSVKNVVNQIESENKPKNCRTAPALSNLQEKMQEAIYRDYRCIWSYEGEYLQISSYFDALLTS</sequence>
<evidence type="ECO:0000313" key="1">
    <source>
        <dbReference type="EMBL" id="USR90155.1"/>
    </source>
</evidence>
<keyword evidence="2" id="KW-1185">Reference proteome</keyword>
<dbReference type="InterPro" id="IPR027417">
    <property type="entry name" value="P-loop_NTPase"/>
</dbReference>